<evidence type="ECO:0000256" key="4">
    <source>
        <dbReference type="ARBA" id="ARBA00022989"/>
    </source>
</evidence>
<keyword evidence="5 6" id="KW-0472">Membrane</keyword>
<dbReference type="Pfam" id="PF03631">
    <property type="entry name" value="Virul_fac_BrkB"/>
    <property type="match status" value="1"/>
</dbReference>
<feature type="transmembrane region" description="Helical" evidence="6">
    <location>
        <begin position="193"/>
        <end position="225"/>
    </location>
</feature>
<feature type="transmembrane region" description="Helical" evidence="6">
    <location>
        <begin position="237"/>
        <end position="256"/>
    </location>
</feature>
<proteinExistence type="predicted"/>
<dbReference type="NCBIfam" id="TIGR00765">
    <property type="entry name" value="yihY_not_rbn"/>
    <property type="match status" value="1"/>
</dbReference>
<feature type="transmembrane region" description="Helical" evidence="6">
    <location>
        <begin position="268"/>
        <end position="289"/>
    </location>
</feature>
<comment type="subcellular location">
    <subcellularLocation>
        <location evidence="1">Cell membrane</location>
        <topology evidence="1">Multi-pass membrane protein</topology>
    </subcellularLocation>
</comment>
<gene>
    <name evidence="7" type="ORF">B5K06_30245</name>
</gene>
<dbReference type="RefSeq" id="WP_114715880.1">
    <property type="nucleotide sequence ID" value="NZ_KZ857269.1"/>
</dbReference>
<dbReference type="EMBL" id="NAAC01000043">
    <property type="protein sequence ID" value="RDJ03329.1"/>
    <property type="molecule type" value="Genomic_DNA"/>
</dbReference>
<keyword evidence="3 6" id="KW-0812">Transmembrane</keyword>
<comment type="caution">
    <text evidence="7">The sequence shown here is derived from an EMBL/GenBank/DDBJ whole genome shotgun (WGS) entry which is preliminary data.</text>
</comment>
<feature type="transmembrane region" description="Helical" evidence="6">
    <location>
        <begin position="150"/>
        <end position="173"/>
    </location>
</feature>
<feature type="transmembrane region" description="Helical" evidence="6">
    <location>
        <begin position="301"/>
        <end position="325"/>
    </location>
</feature>
<protein>
    <submittedName>
        <fullName evidence="7">Ribonuclease</fullName>
    </submittedName>
</protein>
<evidence type="ECO:0000256" key="5">
    <source>
        <dbReference type="ARBA" id="ARBA00023136"/>
    </source>
</evidence>
<dbReference type="GO" id="GO:0005886">
    <property type="term" value="C:plasma membrane"/>
    <property type="evidence" value="ECO:0007669"/>
    <property type="project" value="UniProtKB-SubCell"/>
</dbReference>
<evidence type="ECO:0000313" key="7">
    <source>
        <dbReference type="EMBL" id="RDJ03329.1"/>
    </source>
</evidence>
<evidence type="ECO:0000256" key="2">
    <source>
        <dbReference type="ARBA" id="ARBA00022475"/>
    </source>
</evidence>
<evidence type="ECO:0000256" key="6">
    <source>
        <dbReference type="SAM" id="Phobius"/>
    </source>
</evidence>
<sequence length="361" mass="39347">MRQSILSKSGNPITASLFALAAGAVLLRAFAERKDPEPSSPSQHDSIDERGRKAVVPEAIPKKGLRDVFWRVVGKISSHRITLIAAGVSFYLLLAIFPALGAVVSLYGLAADPSTISDHLRELSWVLPPGAFDLIAEQVKSIVQRGTSTLGLAFFIGLAIALWSTHNGTLAVFDAMNVAYEEKEKRGLVRLNLVALCFTLCAVIGALLMIFLVAVMPLILTFVWIDAFKEQIVLLMRWPVLLLVVIAASTAIYRFGPSREPARVRWMTWGAAFTAIGWFIMSAAFAFYLNRFADYSATYGTLGALIGFLMWMWLSVVILILGAALNAELEHQTEIDTTTGRPLPMGARGAYVADTVGEEAE</sequence>
<name>A0A370KGB6_9HYPH</name>
<dbReference type="PANTHER" id="PTHR30213">
    <property type="entry name" value="INNER MEMBRANE PROTEIN YHJD"/>
    <property type="match status" value="1"/>
</dbReference>
<dbReference type="OrthoDB" id="9781030at2"/>
<evidence type="ECO:0000256" key="3">
    <source>
        <dbReference type="ARBA" id="ARBA00022692"/>
    </source>
</evidence>
<organism evidence="7 8">
    <name type="scientific">Rhizobium grahamii</name>
    <dbReference type="NCBI Taxonomy" id="1120045"/>
    <lineage>
        <taxon>Bacteria</taxon>
        <taxon>Pseudomonadati</taxon>
        <taxon>Pseudomonadota</taxon>
        <taxon>Alphaproteobacteria</taxon>
        <taxon>Hyphomicrobiales</taxon>
        <taxon>Rhizobiaceae</taxon>
        <taxon>Rhizobium/Agrobacterium group</taxon>
        <taxon>Rhizobium</taxon>
    </lineage>
</organism>
<dbReference type="InterPro" id="IPR017039">
    <property type="entry name" value="Virul_fac_BrkB"/>
</dbReference>
<dbReference type="AlphaFoldDB" id="A0A370KGB6"/>
<feature type="transmembrane region" description="Helical" evidence="6">
    <location>
        <begin position="81"/>
        <end position="110"/>
    </location>
</feature>
<dbReference type="Proteomes" id="UP000254939">
    <property type="component" value="Unassembled WGS sequence"/>
</dbReference>
<dbReference type="PANTHER" id="PTHR30213:SF0">
    <property type="entry name" value="UPF0761 MEMBRANE PROTEIN YIHY"/>
    <property type="match status" value="1"/>
</dbReference>
<reference evidence="7 8" key="1">
    <citation type="submission" date="2017-03" db="EMBL/GenBank/DDBJ databases">
        <title>Genome analysis of Rhizobial strains effectives or ineffectives for nitrogen fixation isolated from bean seeds.</title>
        <authorList>
            <person name="Peralta H."/>
            <person name="Aguilar-Vera A."/>
            <person name="Mora Y."/>
            <person name="Vargas-Lagunas C."/>
            <person name="Girard L."/>
            <person name="Mora J."/>
        </authorList>
    </citation>
    <scope>NUCLEOTIDE SEQUENCE [LARGE SCALE GENOMIC DNA]</scope>
    <source>
        <strain evidence="7 8">CCGM3</strain>
    </source>
</reference>
<accession>A0A370KGB6</accession>
<keyword evidence="4 6" id="KW-1133">Transmembrane helix</keyword>
<evidence type="ECO:0000313" key="8">
    <source>
        <dbReference type="Proteomes" id="UP000254939"/>
    </source>
</evidence>
<keyword evidence="2" id="KW-1003">Cell membrane</keyword>
<evidence type="ECO:0000256" key="1">
    <source>
        <dbReference type="ARBA" id="ARBA00004651"/>
    </source>
</evidence>